<reference evidence="1 2" key="1">
    <citation type="submission" date="2019-03" db="EMBL/GenBank/DDBJ databases">
        <title>Draft genome sequences of novel Actinobacteria.</title>
        <authorList>
            <person name="Sahin N."/>
            <person name="Ay H."/>
            <person name="Saygin H."/>
        </authorList>
    </citation>
    <scope>NUCLEOTIDE SEQUENCE [LARGE SCALE GENOMIC DNA]</scope>
    <source>
        <strain evidence="1 2">H3C3</strain>
    </source>
</reference>
<evidence type="ECO:0000313" key="2">
    <source>
        <dbReference type="Proteomes" id="UP000294513"/>
    </source>
</evidence>
<dbReference type="AlphaFoldDB" id="A0A4R5BER3"/>
<comment type="caution">
    <text evidence="1">The sequence shown here is derived from an EMBL/GenBank/DDBJ whole genome shotgun (WGS) entry which is preliminary data.</text>
</comment>
<keyword evidence="2" id="KW-1185">Reference proteome</keyword>
<protein>
    <submittedName>
        <fullName evidence="1">Uncharacterized protein</fullName>
    </submittedName>
</protein>
<gene>
    <name evidence="1" type="ORF">E1298_20790</name>
</gene>
<dbReference type="EMBL" id="SMKU01000108">
    <property type="protein sequence ID" value="TDD83839.1"/>
    <property type="molecule type" value="Genomic_DNA"/>
</dbReference>
<evidence type="ECO:0000313" key="1">
    <source>
        <dbReference type="EMBL" id="TDD83839.1"/>
    </source>
</evidence>
<dbReference type="RefSeq" id="WP_131895728.1">
    <property type="nucleotide sequence ID" value="NZ_SMKU01000108.1"/>
</dbReference>
<name>A0A4R5BER3_9ACTN</name>
<accession>A0A4R5BER3</accession>
<proteinExistence type="predicted"/>
<dbReference type="OrthoDB" id="8236609at2"/>
<sequence length="117" mass="12656">MPPRTSLPRRAAKSPTLRKIAVLIAIVLAYQVWLTVQAQGKAGPGVGADRDARGRFAVDVELGFAPERYHILRLQKHGRIAGTDGHVVHLRGVAPAGVDALAREYWIKHIEAPKGGP</sequence>
<organism evidence="1 2">
    <name type="scientific">Actinomadura rubrisoli</name>
    <dbReference type="NCBI Taxonomy" id="2530368"/>
    <lineage>
        <taxon>Bacteria</taxon>
        <taxon>Bacillati</taxon>
        <taxon>Actinomycetota</taxon>
        <taxon>Actinomycetes</taxon>
        <taxon>Streptosporangiales</taxon>
        <taxon>Thermomonosporaceae</taxon>
        <taxon>Actinomadura</taxon>
    </lineage>
</organism>
<dbReference type="Proteomes" id="UP000294513">
    <property type="component" value="Unassembled WGS sequence"/>
</dbReference>